<proteinExistence type="inferred from homology"/>
<dbReference type="Pfam" id="PF06574">
    <property type="entry name" value="FAD_syn"/>
    <property type="match status" value="1"/>
</dbReference>
<comment type="similarity">
    <text evidence="14">Belongs to the ribF family.</text>
</comment>
<dbReference type="GO" id="GO:0006747">
    <property type="term" value="P:FAD biosynthetic process"/>
    <property type="evidence" value="ECO:0007669"/>
    <property type="project" value="UniProtKB-UniRule"/>
</dbReference>
<dbReference type="EC" id="2.7.7.2" evidence="14"/>
<dbReference type="EMBL" id="AGEJ01000013">
    <property type="protein sequence ID" value="EMD16841.1"/>
    <property type="molecule type" value="Genomic_DNA"/>
</dbReference>
<comment type="caution">
    <text evidence="16">The sequence shown here is derived from an EMBL/GenBank/DDBJ whole genome shotgun (WGS) entry which is preliminary data.</text>
</comment>
<dbReference type="InterPro" id="IPR015865">
    <property type="entry name" value="Riboflavin_kinase_bac/euk"/>
</dbReference>
<dbReference type="GO" id="GO:0008531">
    <property type="term" value="F:riboflavin kinase activity"/>
    <property type="evidence" value="ECO:0007669"/>
    <property type="project" value="UniProtKB-UniRule"/>
</dbReference>
<evidence type="ECO:0000256" key="13">
    <source>
        <dbReference type="ARBA" id="ARBA00049494"/>
    </source>
</evidence>
<evidence type="ECO:0000256" key="1">
    <source>
        <dbReference type="ARBA" id="ARBA00004726"/>
    </source>
</evidence>
<dbReference type="PATRIC" id="fig|999415.3.peg.889"/>
<keyword evidence="7 14" id="KW-0547">Nucleotide-binding</keyword>
<dbReference type="CDD" id="cd02064">
    <property type="entry name" value="FAD_synthetase_N"/>
    <property type="match status" value="1"/>
</dbReference>
<dbReference type="GO" id="GO:0003919">
    <property type="term" value="F:FMN adenylyltransferase activity"/>
    <property type="evidence" value="ECO:0007669"/>
    <property type="project" value="UniProtKB-UniRule"/>
</dbReference>
<evidence type="ECO:0000256" key="11">
    <source>
        <dbReference type="ARBA" id="ARBA00023268"/>
    </source>
</evidence>
<keyword evidence="10 14" id="KW-0067">ATP-binding</keyword>
<keyword evidence="9 14" id="KW-0274">FAD</keyword>
<evidence type="ECO:0000256" key="12">
    <source>
        <dbReference type="ARBA" id="ARBA00047880"/>
    </source>
</evidence>
<dbReference type="RefSeq" id="WP_004802434.1">
    <property type="nucleotide sequence ID" value="NZ_KB446647.1"/>
</dbReference>
<keyword evidence="5 14" id="KW-0808">Transferase</keyword>
<dbReference type="STRING" id="999415.HMPREF9943_00883"/>
<evidence type="ECO:0000256" key="3">
    <source>
        <dbReference type="ARBA" id="ARBA00022630"/>
    </source>
</evidence>
<dbReference type="InterPro" id="IPR015864">
    <property type="entry name" value="FAD_synthase"/>
</dbReference>
<dbReference type="UniPathway" id="UPA00276">
    <property type="reaction ID" value="UER00406"/>
</dbReference>
<keyword evidence="4 14" id="KW-0288">FMN</keyword>
<sequence length="313" mass="35910">MNTYLLKHNEKLLLKGKYVIGIGFFDGLHLGHQALVKETVKISKETNLIPAIMTFDHYPLSVIKGVSETYLLSKKERNFLLEKMGIETIFEIEFTEVVSRLNPEDFIREYIIANQIKHVVAGYDFHFGYKNSGDIDTLKNDMFSLSIIAPVLYNQHQKISSTLIRNLLKNGKIEEASCLLGRPYSIRGKVIHGKHRGTVLGFPTANINIDKYLIPQRGVYGVVLEMDHKAYYGMANIGVNPTFNDLLSDSLEVYIFDFDKNIYNKTVKVNFLFFTRPEITFKSLDDLIKKMHQDKEEISGKLKNSLTNTYKLL</sequence>
<dbReference type="Pfam" id="PF01687">
    <property type="entry name" value="Flavokinase"/>
    <property type="match status" value="1"/>
</dbReference>
<dbReference type="GO" id="GO:0009231">
    <property type="term" value="P:riboflavin biosynthetic process"/>
    <property type="evidence" value="ECO:0007669"/>
    <property type="project" value="InterPro"/>
</dbReference>
<evidence type="ECO:0000256" key="8">
    <source>
        <dbReference type="ARBA" id="ARBA00022777"/>
    </source>
</evidence>
<dbReference type="AlphaFoldDB" id="M2Q3J7"/>
<dbReference type="SUPFAM" id="SSF82114">
    <property type="entry name" value="Riboflavin kinase-like"/>
    <property type="match status" value="1"/>
</dbReference>
<evidence type="ECO:0000256" key="10">
    <source>
        <dbReference type="ARBA" id="ARBA00022840"/>
    </source>
</evidence>
<dbReference type="Gene3D" id="3.40.50.620">
    <property type="entry name" value="HUPs"/>
    <property type="match status" value="1"/>
</dbReference>
<dbReference type="GO" id="GO:0009398">
    <property type="term" value="P:FMN biosynthetic process"/>
    <property type="evidence" value="ECO:0007669"/>
    <property type="project" value="UniProtKB-UniRule"/>
</dbReference>
<dbReference type="Gene3D" id="2.40.30.30">
    <property type="entry name" value="Riboflavin kinase-like"/>
    <property type="match status" value="1"/>
</dbReference>
<comment type="catalytic activity">
    <reaction evidence="13 14">
        <text>FMN + ATP + H(+) = FAD + diphosphate</text>
        <dbReference type="Rhea" id="RHEA:17237"/>
        <dbReference type="ChEBI" id="CHEBI:15378"/>
        <dbReference type="ChEBI" id="CHEBI:30616"/>
        <dbReference type="ChEBI" id="CHEBI:33019"/>
        <dbReference type="ChEBI" id="CHEBI:57692"/>
        <dbReference type="ChEBI" id="CHEBI:58210"/>
        <dbReference type="EC" id="2.7.7.2"/>
    </reaction>
</comment>
<dbReference type="PIRSF" id="PIRSF004491">
    <property type="entry name" value="FAD_Synth"/>
    <property type="match status" value="1"/>
</dbReference>
<dbReference type="SMART" id="SM00904">
    <property type="entry name" value="Flavokinase"/>
    <property type="match status" value="1"/>
</dbReference>
<comment type="pathway">
    <text evidence="1 14">Cofactor biosynthesis; FAD biosynthesis; FAD from FMN: step 1/1.</text>
</comment>
<reference evidence="16 17" key="1">
    <citation type="submission" date="2013-02" db="EMBL/GenBank/DDBJ databases">
        <title>The Genome Sequence of Lactobacillus catenaformis F0143.</title>
        <authorList>
            <consortium name="The Broad Institute Genome Sequencing Platform"/>
            <person name="Earl A."/>
            <person name="Ward D."/>
            <person name="Feldgarden M."/>
            <person name="Gevers D."/>
            <person name="Izard J."/>
            <person name="Blanton J.M."/>
            <person name="Mathney J."/>
            <person name="Dewhirst F.E."/>
            <person name="Young S.K."/>
            <person name="Zeng Q."/>
            <person name="Gargeya S."/>
            <person name="Fitzgerald M."/>
            <person name="Haas B."/>
            <person name="Abouelleil A."/>
            <person name="Alvarado L."/>
            <person name="Arachchi H.M."/>
            <person name="Berlin A."/>
            <person name="Chapman S.B."/>
            <person name="Gearin G."/>
            <person name="Goldberg J."/>
            <person name="Griggs A."/>
            <person name="Gujja S."/>
            <person name="Hansen M."/>
            <person name="Heiman D."/>
            <person name="Howarth C."/>
            <person name="Larimer J."/>
            <person name="Lui A."/>
            <person name="MacDonald P.J.P."/>
            <person name="McCowen C."/>
            <person name="Montmayeur A."/>
            <person name="Murphy C."/>
            <person name="Neiman D."/>
            <person name="Pearson M."/>
            <person name="Priest M."/>
            <person name="Roberts A."/>
            <person name="Saif S."/>
            <person name="Shea T."/>
            <person name="Sisk P."/>
            <person name="Stolte C."/>
            <person name="Sykes S."/>
            <person name="Wortman J."/>
            <person name="Nusbaum C."/>
            <person name="Birren B."/>
        </authorList>
    </citation>
    <scope>NUCLEOTIDE SEQUENCE [LARGE SCALE GENOMIC DNA]</scope>
    <source>
        <strain evidence="16 17">OT 569</strain>
    </source>
</reference>
<dbReference type="InterPro" id="IPR002606">
    <property type="entry name" value="Riboflavin_kinase_bac"/>
</dbReference>
<dbReference type="SUPFAM" id="SSF52374">
    <property type="entry name" value="Nucleotidylyl transferase"/>
    <property type="match status" value="1"/>
</dbReference>
<keyword evidence="11" id="KW-0511">Multifunctional enzyme</keyword>
<gene>
    <name evidence="16" type="ORF">HMPREF9943_00883</name>
</gene>
<evidence type="ECO:0000259" key="15">
    <source>
        <dbReference type="SMART" id="SM00904"/>
    </source>
</evidence>
<feature type="domain" description="Riboflavin kinase" evidence="15">
    <location>
        <begin position="179"/>
        <end position="303"/>
    </location>
</feature>
<evidence type="ECO:0000313" key="16">
    <source>
        <dbReference type="EMBL" id="EMD16841.1"/>
    </source>
</evidence>
<comment type="catalytic activity">
    <reaction evidence="12 14">
        <text>riboflavin + ATP = FMN + ADP + H(+)</text>
        <dbReference type="Rhea" id="RHEA:14357"/>
        <dbReference type="ChEBI" id="CHEBI:15378"/>
        <dbReference type="ChEBI" id="CHEBI:30616"/>
        <dbReference type="ChEBI" id="CHEBI:57986"/>
        <dbReference type="ChEBI" id="CHEBI:58210"/>
        <dbReference type="ChEBI" id="CHEBI:456216"/>
        <dbReference type="EC" id="2.7.1.26"/>
    </reaction>
</comment>
<evidence type="ECO:0000256" key="2">
    <source>
        <dbReference type="ARBA" id="ARBA00005201"/>
    </source>
</evidence>
<keyword evidence="17" id="KW-1185">Reference proteome</keyword>
<protein>
    <recommendedName>
        <fullName evidence="14">Riboflavin biosynthesis protein</fullName>
    </recommendedName>
    <domain>
        <recommendedName>
            <fullName evidence="14">Riboflavin kinase</fullName>
            <ecNumber evidence="14">2.7.1.26</ecNumber>
        </recommendedName>
        <alternativeName>
            <fullName evidence="14">Flavokinase</fullName>
        </alternativeName>
    </domain>
    <domain>
        <recommendedName>
            <fullName evidence="14">FMN adenylyltransferase</fullName>
            <ecNumber evidence="14">2.7.7.2</ecNumber>
        </recommendedName>
        <alternativeName>
            <fullName evidence="14">FAD pyrophosphorylase</fullName>
        </alternativeName>
        <alternativeName>
            <fullName evidence="14">FAD synthase</fullName>
        </alternativeName>
    </domain>
</protein>
<evidence type="ECO:0000256" key="6">
    <source>
        <dbReference type="ARBA" id="ARBA00022695"/>
    </source>
</evidence>
<keyword evidence="8 14" id="KW-0418">Kinase</keyword>
<name>M2Q3J7_9FIRM</name>
<organism evidence="16 17">
    <name type="scientific">Eggerthia catenaformis OT 569 = DSM 20559</name>
    <dbReference type="NCBI Taxonomy" id="999415"/>
    <lineage>
        <taxon>Bacteria</taxon>
        <taxon>Bacillati</taxon>
        <taxon>Bacillota</taxon>
        <taxon>Erysipelotrichia</taxon>
        <taxon>Erysipelotrichales</taxon>
        <taxon>Coprobacillaceae</taxon>
        <taxon>Eggerthia</taxon>
    </lineage>
</organism>
<dbReference type="OrthoDB" id="9803667at2"/>
<evidence type="ECO:0000313" key="17">
    <source>
        <dbReference type="Proteomes" id="UP000011758"/>
    </source>
</evidence>
<dbReference type="PANTHER" id="PTHR22749:SF6">
    <property type="entry name" value="RIBOFLAVIN KINASE"/>
    <property type="match status" value="1"/>
</dbReference>
<dbReference type="GO" id="GO:0005524">
    <property type="term" value="F:ATP binding"/>
    <property type="evidence" value="ECO:0007669"/>
    <property type="project" value="UniProtKB-UniRule"/>
</dbReference>
<evidence type="ECO:0000256" key="14">
    <source>
        <dbReference type="PIRNR" id="PIRNR004491"/>
    </source>
</evidence>
<keyword evidence="3 14" id="KW-0285">Flavoprotein</keyword>
<dbReference type="InterPro" id="IPR023465">
    <property type="entry name" value="Riboflavin_kinase_dom_sf"/>
</dbReference>
<dbReference type="BioCyc" id="ECAT999415-HMP:GTTI-906-MONOMER"/>
<dbReference type="InterPro" id="IPR023468">
    <property type="entry name" value="Riboflavin_kinase"/>
</dbReference>
<dbReference type="NCBIfam" id="TIGR00083">
    <property type="entry name" value="ribF"/>
    <property type="match status" value="1"/>
</dbReference>
<dbReference type="eggNOG" id="COG0196">
    <property type="taxonomic scope" value="Bacteria"/>
</dbReference>
<comment type="pathway">
    <text evidence="2 14">Cofactor biosynthesis; FMN biosynthesis; FMN from riboflavin (ATP route): step 1/1.</text>
</comment>
<evidence type="ECO:0000256" key="7">
    <source>
        <dbReference type="ARBA" id="ARBA00022741"/>
    </source>
</evidence>
<dbReference type="UniPathway" id="UPA00277">
    <property type="reaction ID" value="UER00407"/>
</dbReference>
<evidence type="ECO:0000256" key="9">
    <source>
        <dbReference type="ARBA" id="ARBA00022827"/>
    </source>
</evidence>
<dbReference type="PANTHER" id="PTHR22749">
    <property type="entry name" value="RIBOFLAVIN KINASE/FMN ADENYLYLTRANSFERASE"/>
    <property type="match status" value="1"/>
</dbReference>
<dbReference type="NCBIfam" id="NF004162">
    <property type="entry name" value="PRK05627.1-5"/>
    <property type="match status" value="1"/>
</dbReference>
<evidence type="ECO:0000256" key="5">
    <source>
        <dbReference type="ARBA" id="ARBA00022679"/>
    </source>
</evidence>
<dbReference type="InterPro" id="IPR014729">
    <property type="entry name" value="Rossmann-like_a/b/a_fold"/>
</dbReference>
<keyword evidence="6 14" id="KW-0548">Nucleotidyltransferase</keyword>
<accession>M2Q3J7</accession>
<evidence type="ECO:0000256" key="4">
    <source>
        <dbReference type="ARBA" id="ARBA00022643"/>
    </source>
</evidence>
<dbReference type="Proteomes" id="UP000011758">
    <property type="component" value="Unassembled WGS sequence"/>
</dbReference>
<dbReference type="EC" id="2.7.1.26" evidence="14"/>